<sequence>MILSDEMDFGKTKIMLEEVADKILSSPKSAKDRLDPCLRKYEEAA</sequence>
<organism evidence="1">
    <name type="scientific">bioreactor metagenome</name>
    <dbReference type="NCBI Taxonomy" id="1076179"/>
    <lineage>
        <taxon>unclassified sequences</taxon>
        <taxon>metagenomes</taxon>
        <taxon>ecological metagenomes</taxon>
    </lineage>
</organism>
<dbReference type="EMBL" id="VSSQ01109639">
    <property type="protein sequence ID" value="MPN47842.1"/>
    <property type="molecule type" value="Genomic_DNA"/>
</dbReference>
<name>A0A645IAL0_9ZZZZ</name>
<gene>
    <name evidence="1" type="ORF">SDC9_195446</name>
</gene>
<proteinExistence type="predicted"/>
<accession>A0A645IAL0</accession>
<protein>
    <submittedName>
        <fullName evidence="1">Uncharacterized protein</fullName>
    </submittedName>
</protein>
<evidence type="ECO:0000313" key="1">
    <source>
        <dbReference type="EMBL" id="MPN47842.1"/>
    </source>
</evidence>
<comment type="caution">
    <text evidence="1">The sequence shown here is derived from an EMBL/GenBank/DDBJ whole genome shotgun (WGS) entry which is preliminary data.</text>
</comment>
<dbReference type="AlphaFoldDB" id="A0A645IAL0"/>
<reference evidence="1" key="1">
    <citation type="submission" date="2019-08" db="EMBL/GenBank/DDBJ databases">
        <authorList>
            <person name="Kucharzyk K."/>
            <person name="Murdoch R.W."/>
            <person name="Higgins S."/>
            <person name="Loffler F."/>
        </authorList>
    </citation>
    <scope>NUCLEOTIDE SEQUENCE</scope>
</reference>